<sequence>MGVLLTAGPHRHADLSQVDLLLLAGNAVLVVVVLALVLRRPRVRDRADGRWRLPAAERRRSAETEPEHSDRPEYSDR</sequence>
<proteinExistence type="predicted"/>
<name>A0A931CEL9_9ACTN</name>
<dbReference type="EMBL" id="JADQTO010000018">
    <property type="protein sequence ID" value="MBG0566077.1"/>
    <property type="molecule type" value="Genomic_DNA"/>
</dbReference>
<reference evidence="3" key="1">
    <citation type="submission" date="2020-11" db="EMBL/GenBank/DDBJ databases">
        <title>Isolation and identification of active actinomycetes.</title>
        <authorList>
            <person name="Sun X."/>
        </authorList>
    </citation>
    <scope>NUCLEOTIDE SEQUENCE</scope>
    <source>
        <strain evidence="3">NEAU-A11</strain>
    </source>
</reference>
<evidence type="ECO:0000313" key="4">
    <source>
        <dbReference type="Proteomes" id="UP000598146"/>
    </source>
</evidence>
<keyword evidence="2" id="KW-0472">Membrane</keyword>
<evidence type="ECO:0000256" key="2">
    <source>
        <dbReference type="SAM" id="Phobius"/>
    </source>
</evidence>
<protein>
    <submittedName>
        <fullName evidence="3">Uncharacterized protein</fullName>
    </submittedName>
</protein>
<accession>A0A931CEL9</accession>
<feature type="transmembrane region" description="Helical" evidence="2">
    <location>
        <begin position="20"/>
        <end position="38"/>
    </location>
</feature>
<gene>
    <name evidence="3" type="ORF">I4J89_31985</name>
</gene>
<comment type="caution">
    <text evidence="3">The sequence shown here is derived from an EMBL/GenBank/DDBJ whole genome shotgun (WGS) entry which is preliminary data.</text>
</comment>
<dbReference type="AlphaFoldDB" id="A0A931CEL9"/>
<dbReference type="RefSeq" id="WP_196417854.1">
    <property type="nucleotide sequence ID" value="NZ_JADQTO010000018.1"/>
</dbReference>
<keyword evidence="2" id="KW-1133">Transmembrane helix</keyword>
<feature type="region of interest" description="Disordered" evidence="1">
    <location>
        <begin position="54"/>
        <end position="77"/>
    </location>
</feature>
<evidence type="ECO:0000313" key="3">
    <source>
        <dbReference type="EMBL" id="MBG0566077.1"/>
    </source>
</evidence>
<organism evidence="3 4">
    <name type="scientific">Actinoplanes aureus</name>
    <dbReference type="NCBI Taxonomy" id="2792083"/>
    <lineage>
        <taxon>Bacteria</taxon>
        <taxon>Bacillati</taxon>
        <taxon>Actinomycetota</taxon>
        <taxon>Actinomycetes</taxon>
        <taxon>Micromonosporales</taxon>
        <taxon>Micromonosporaceae</taxon>
        <taxon>Actinoplanes</taxon>
    </lineage>
</organism>
<evidence type="ECO:0000256" key="1">
    <source>
        <dbReference type="SAM" id="MobiDB-lite"/>
    </source>
</evidence>
<keyword evidence="2" id="KW-0812">Transmembrane</keyword>
<keyword evidence="4" id="KW-1185">Reference proteome</keyword>
<dbReference type="Proteomes" id="UP000598146">
    <property type="component" value="Unassembled WGS sequence"/>
</dbReference>